<dbReference type="GO" id="GO:0016787">
    <property type="term" value="F:hydrolase activity"/>
    <property type="evidence" value="ECO:0007669"/>
    <property type="project" value="UniProtKB-KW"/>
</dbReference>
<organism evidence="4 5">
    <name type="scientific">Kinneretia aquatilis</name>
    <dbReference type="NCBI Taxonomy" id="2070761"/>
    <lineage>
        <taxon>Bacteria</taxon>
        <taxon>Pseudomonadati</taxon>
        <taxon>Pseudomonadota</taxon>
        <taxon>Betaproteobacteria</taxon>
        <taxon>Burkholderiales</taxon>
        <taxon>Sphaerotilaceae</taxon>
        <taxon>Roseateles</taxon>
    </lineage>
</organism>
<sequence length="313" mass="35095">MFKRPRTDFWQVGIVPAPIEALDATRLQALAGAITWLPSAGPWRYLADPFGLRRGDTLHVFVEAFDYRTKHAVIERHELGAADLQWRSRRTVLARPFHLSYPQVFEHEGATFMVPESAQAGEVALYRGDDSLNHWQRECALLSDLPVADASLIEHQGRWWMFFSLVGPGARDQRELHLAHAPALTGPWKLHAGNPIRVDRSGARPAGRPFHAADGAVMLPVQDSSRTYGGATRMLRFEQLGLDRVHCAPTGLHLHGALARADHADGLHTLSACQDLTLIDVKRFDHSRAKQWLDLKRRARRLIGRPAPLPPFV</sequence>
<evidence type="ECO:0000259" key="3">
    <source>
        <dbReference type="Pfam" id="PF24793"/>
    </source>
</evidence>
<reference evidence="4 5" key="1">
    <citation type="submission" date="2018-01" db="EMBL/GenBank/DDBJ databases">
        <title>Draft genome sequence of Paucibacter aquatile CR182 isolated from freshwater of the Nakdong River.</title>
        <authorList>
            <person name="Choi A."/>
            <person name="Chung E.J."/>
        </authorList>
    </citation>
    <scope>NUCLEOTIDE SEQUENCE [LARGE SCALE GENOMIC DNA]</scope>
    <source>
        <strain evidence="4 5">CR182</strain>
    </source>
</reference>
<dbReference type="OrthoDB" id="3771157at2"/>
<dbReference type="PANTHER" id="PTHR43772">
    <property type="entry name" value="ENDO-1,4-BETA-XYLANASE"/>
    <property type="match status" value="1"/>
</dbReference>
<evidence type="ECO:0000256" key="2">
    <source>
        <dbReference type="ARBA" id="ARBA00023277"/>
    </source>
</evidence>
<proteinExistence type="predicted"/>
<dbReference type="RefSeq" id="WP_102769191.1">
    <property type="nucleotide sequence ID" value="NZ_POSP01000003.1"/>
</dbReference>
<dbReference type="GO" id="GO:0045493">
    <property type="term" value="P:xylan catabolic process"/>
    <property type="evidence" value="ECO:0007669"/>
    <property type="project" value="UniProtKB-KW"/>
</dbReference>
<feature type="domain" description="Glucosamine inositolphosphorylceramide transferase 1 N-terminal" evidence="3">
    <location>
        <begin position="42"/>
        <end position="246"/>
    </location>
</feature>
<keyword evidence="5" id="KW-1185">Reference proteome</keyword>
<dbReference type="PANTHER" id="PTHR43772:SF2">
    <property type="entry name" value="PUTATIVE (AFU_ORTHOLOGUE AFUA_2G04480)-RELATED"/>
    <property type="match status" value="1"/>
</dbReference>
<dbReference type="InterPro" id="IPR023296">
    <property type="entry name" value="Glyco_hydro_beta-prop_sf"/>
</dbReference>
<name>A0A2N8L0Q0_9BURK</name>
<keyword evidence="1" id="KW-0624">Polysaccharide degradation</keyword>
<protein>
    <submittedName>
        <fullName evidence="4">Glycosyl hydrolase family 43</fullName>
    </submittedName>
</protein>
<dbReference type="EMBL" id="POSP01000003">
    <property type="protein sequence ID" value="PND39273.1"/>
    <property type="molecule type" value="Genomic_DNA"/>
</dbReference>
<dbReference type="InterPro" id="IPR052176">
    <property type="entry name" value="Glycosyl_Hydrlase_43_Enz"/>
</dbReference>
<dbReference type="Gene3D" id="2.115.10.20">
    <property type="entry name" value="Glycosyl hydrolase domain, family 43"/>
    <property type="match status" value="1"/>
</dbReference>
<comment type="caution">
    <text evidence="4">The sequence shown here is derived from an EMBL/GenBank/DDBJ whole genome shotgun (WGS) entry which is preliminary data.</text>
</comment>
<dbReference type="InterPro" id="IPR056442">
    <property type="entry name" value="GINT1_N"/>
</dbReference>
<dbReference type="Proteomes" id="UP000235916">
    <property type="component" value="Unassembled WGS sequence"/>
</dbReference>
<gene>
    <name evidence="4" type="ORF">C1O66_18240</name>
</gene>
<dbReference type="AlphaFoldDB" id="A0A2N8L0Q0"/>
<keyword evidence="1" id="KW-0858">Xylan degradation</keyword>
<keyword evidence="4" id="KW-0378">Hydrolase</keyword>
<dbReference type="SUPFAM" id="SSF75005">
    <property type="entry name" value="Arabinanase/levansucrase/invertase"/>
    <property type="match status" value="1"/>
</dbReference>
<accession>A0A2N8L0Q0</accession>
<evidence type="ECO:0000256" key="1">
    <source>
        <dbReference type="ARBA" id="ARBA00022651"/>
    </source>
</evidence>
<keyword evidence="2" id="KW-0119">Carbohydrate metabolism</keyword>
<dbReference type="Pfam" id="PF24793">
    <property type="entry name" value="GINT1_N"/>
    <property type="match status" value="1"/>
</dbReference>
<evidence type="ECO:0000313" key="5">
    <source>
        <dbReference type="Proteomes" id="UP000235916"/>
    </source>
</evidence>
<evidence type="ECO:0000313" key="4">
    <source>
        <dbReference type="EMBL" id="PND39273.1"/>
    </source>
</evidence>